<keyword evidence="3 9" id="KW-0812">Transmembrane</keyword>
<dbReference type="PANTHER" id="PTHR24270">
    <property type="entry name" value="LOW-DENSITY LIPOPROTEIN RECEPTOR-RELATED"/>
    <property type="match status" value="1"/>
</dbReference>
<protein>
    <submittedName>
        <fullName evidence="10">Low-density lipoprotein receptor domain class A</fullName>
    </submittedName>
</protein>
<organism evidence="10">
    <name type="scientific">Haemonchus placei</name>
    <name type="common">Barber's pole worm</name>
    <dbReference type="NCBI Taxonomy" id="6290"/>
    <lineage>
        <taxon>Eukaryota</taxon>
        <taxon>Metazoa</taxon>
        <taxon>Ecdysozoa</taxon>
        <taxon>Nematoda</taxon>
        <taxon>Chromadorea</taxon>
        <taxon>Rhabditida</taxon>
        <taxon>Rhabditina</taxon>
        <taxon>Rhabditomorpha</taxon>
        <taxon>Strongyloidea</taxon>
        <taxon>Trichostrongylidae</taxon>
        <taxon>Haemonchus</taxon>
    </lineage>
</organism>
<dbReference type="GO" id="GO:0012505">
    <property type="term" value="C:endomembrane system"/>
    <property type="evidence" value="ECO:0007669"/>
    <property type="project" value="UniProtKB-SubCell"/>
</dbReference>
<reference evidence="10" key="1">
    <citation type="submission" date="2016-04" db="UniProtKB">
        <authorList>
            <consortium name="WormBaseParasite"/>
        </authorList>
    </citation>
    <scope>IDENTIFICATION</scope>
</reference>
<evidence type="ECO:0000256" key="3">
    <source>
        <dbReference type="ARBA" id="ARBA00022692"/>
    </source>
</evidence>
<dbReference type="GO" id="GO:0005886">
    <property type="term" value="C:plasma membrane"/>
    <property type="evidence" value="ECO:0007669"/>
    <property type="project" value="TreeGrafter"/>
</dbReference>
<sequence>LDAVKVISNPYLRIDDSYPKSGLERFRDYIGRTCCSCFLKLPVVVIVIAICILVALLLALIPAVVILTSAVESEAQRQVSEGVDMQIIRNSHIFPKPDPLDDEDDILDGLRRSGITTVHGIPSTALFPPNVSLCEGFGFACTIQPSTVISTALRCDGKSDCPDGSDELNCKECQSAFSCSISKKSKVKVCLRAEQLCDGIAHCPDEYDEHEHCKEECGENELKCPSTTLCLPPESICDGVVDCDTEDDETNCKKCKRGAQVTMKFHKLCKPTNRCIPPGQLCDGIPQCPDGSDEKVGSIVMDVFHSQILTSAFEDCDCRSCCGSGKALCSDGTCLERSRVCDGVVDCSDGVDEEDCPGTCILSKNAKIPQVVCADGRRYPRAEACSGVIEQCAYNCTECDKQLAFTCKDKKCIPQMLVCDGIDDCLDGEDENDCSCTGLNKFECRSASGKPKCISKQKVCDGVWDCMDGKDETNCNSVRIFASSYTLGHFIDSSSVLPMLFVALGLNKFECRSASGKPKCISKQKVCDGVWDCMDGKDETNCNSCPSNALRCPGEGTCIPKLSRCDGIADCRDGSDETDCTCEGEAGPADFFGSLRGFRNLRNALNRSLWLCLSIGYASRCRDAPKSIKAFLN</sequence>
<dbReference type="Pfam" id="PF00057">
    <property type="entry name" value="Ldl_recept_a"/>
    <property type="match status" value="7"/>
</dbReference>
<feature type="disulfide bond" evidence="8">
    <location>
        <begin position="407"/>
        <end position="425"/>
    </location>
</feature>
<keyword evidence="5 9" id="KW-1133">Transmembrane helix</keyword>
<evidence type="ECO:0000256" key="2">
    <source>
        <dbReference type="ARBA" id="ARBA00004308"/>
    </source>
</evidence>
<feature type="disulfide bond" evidence="8">
    <location>
        <begin position="329"/>
        <end position="347"/>
    </location>
</feature>
<accession>A0A158QQL8</accession>
<evidence type="ECO:0000256" key="9">
    <source>
        <dbReference type="SAM" id="Phobius"/>
    </source>
</evidence>
<evidence type="ECO:0000256" key="7">
    <source>
        <dbReference type="ARBA" id="ARBA00023157"/>
    </source>
</evidence>
<dbReference type="CDD" id="cd00112">
    <property type="entry name" value="LDLa"/>
    <property type="match status" value="8"/>
</dbReference>
<dbReference type="AlphaFoldDB" id="A0A158QQL8"/>
<evidence type="ECO:0000256" key="1">
    <source>
        <dbReference type="ARBA" id="ARBA00004167"/>
    </source>
</evidence>
<dbReference type="PRINTS" id="PR00261">
    <property type="entry name" value="LDLRECEPTOR"/>
</dbReference>
<feature type="disulfide bond" evidence="8">
    <location>
        <begin position="565"/>
        <end position="580"/>
    </location>
</feature>
<proteinExistence type="predicted"/>
<feature type="disulfide bond" evidence="8">
    <location>
        <begin position="460"/>
        <end position="475"/>
    </location>
</feature>
<dbReference type="InterPro" id="IPR002172">
    <property type="entry name" value="LDrepeatLR_classA_rpt"/>
</dbReference>
<dbReference type="InterPro" id="IPR050685">
    <property type="entry name" value="LDLR"/>
</dbReference>
<evidence type="ECO:0000256" key="8">
    <source>
        <dbReference type="PROSITE-ProRule" id="PRU00124"/>
    </source>
</evidence>
<dbReference type="GO" id="GO:0016192">
    <property type="term" value="P:vesicle-mediated transport"/>
    <property type="evidence" value="ECO:0007669"/>
    <property type="project" value="UniProtKB-ARBA"/>
</dbReference>
<dbReference type="PROSITE" id="PS01209">
    <property type="entry name" value="LDLRA_1"/>
    <property type="match status" value="1"/>
</dbReference>
<evidence type="ECO:0000256" key="5">
    <source>
        <dbReference type="ARBA" id="ARBA00022989"/>
    </source>
</evidence>
<feature type="disulfide bond" evidence="8">
    <location>
        <begin position="341"/>
        <end position="356"/>
    </location>
</feature>
<dbReference type="SMART" id="SM00192">
    <property type="entry name" value="LDLa"/>
    <property type="match status" value="9"/>
</dbReference>
<comment type="caution">
    <text evidence="8">Lacks conserved residue(s) required for the propagation of feature annotation.</text>
</comment>
<dbReference type="OMA" id="NDGWCIP"/>
<name>A0A158QQL8_HAEPC</name>
<feature type="transmembrane region" description="Helical" evidence="9">
    <location>
        <begin position="41"/>
        <end position="67"/>
    </location>
</feature>
<feature type="disulfide bond" evidence="8">
    <location>
        <begin position="322"/>
        <end position="334"/>
    </location>
</feature>
<evidence type="ECO:0000256" key="6">
    <source>
        <dbReference type="ARBA" id="ARBA00023136"/>
    </source>
</evidence>
<comment type="subcellular location">
    <subcellularLocation>
        <location evidence="2">Endomembrane system</location>
    </subcellularLocation>
    <subcellularLocation>
        <location evidence="1">Membrane</location>
        <topology evidence="1">Single-pass membrane protein</topology>
    </subcellularLocation>
</comment>
<feature type="disulfide bond" evidence="8">
    <location>
        <begin position="237"/>
        <end position="252"/>
    </location>
</feature>
<feature type="disulfide bond" evidence="8">
    <location>
        <begin position="527"/>
        <end position="542"/>
    </location>
</feature>
<dbReference type="SUPFAM" id="SSF57424">
    <property type="entry name" value="LDL receptor-like module"/>
    <property type="match status" value="8"/>
</dbReference>
<keyword evidence="6 9" id="KW-0472">Membrane</keyword>
<feature type="disulfide bond" evidence="8">
    <location>
        <begin position="419"/>
        <end position="434"/>
    </location>
</feature>
<dbReference type="PROSITE" id="PS50068">
    <property type="entry name" value="LDLRA_2"/>
    <property type="match status" value="9"/>
</dbReference>
<evidence type="ECO:0000256" key="4">
    <source>
        <dbReference type="ARBA" id="ARBA00022737"/>
    </source>
</evidence>
<keyword evidence="7 8" id="KW-1015">Disulfide bond</keyword>
<dbReference type="WBParaSite" id="HPLM_0001528601-mRNA-1">
    <property type="protein sequence ID" value="HPLM_0001528601-mRNA-1"/>
    <property type="gene ID" value="HPLM_0001528601"/>
</dbReference>
<evidence type="ECO:0000313" key="10">
    <source>
        <dbReference type="WBParaSite" id="HPLM_0001528601-mRNA-1"/>
    </source>
</evidence>
<dbReference type="InterPro" id="IPR023415">
    <property type="entry name" value="LDLR_class-A_CS"/>
</dbReference>
<dbReference type="InterPro" id="IPR036055">
    <property type="entry name" value="LDL_receptor-like_sf"/>
</dbReference>
<dbReference type="Gene3D" id="4.10.400.10">
    <property type="entry name" value="Low-density Lipoprotein Receptor"/>
    <property type="match status" value="9"/>
</dbReference>
<feature type="disulfide bond" evidence="8">
    <location>
        <begin position="155"/>
        <end position="170"/>
    </location>
</feature>
<keyword evidence="4" id="KW-0677">Repeat</keyword>